<feature type="chain" id="PRO_5009981054" description="Surface layer protein A domain-containing protein" evidence="1">
    <location>
        <begin position="27"/>
        <end position="230"/>
    </location>
</feature>
<accession>X0QT27</accession>
<evidence type="ECO:0008006" key="4">
    <source>
        <dbReference type="Google" id="ProtNLM"/>
    </source>
</evidence>
<dbReference type="RefSeq" id="WP_035455815.1">
    <property type="nucleotide sequence ID" value="NZ_AZGA01000054.1"/>
</dbReference>
<dbReference type="AlphaFoldDB" id="X0QT27"/>
<feature type="signal peptide" evidence="1">
    <location>
        <begin position="1"/>
        <end position="26"/>
    </location>
</feature>
<evidence type="ECO:0000313" key="3">
    <source>
        <dbReference type="Proteomes" id="UP000051236"/>
    </source>
</evidence>
<keyword evidence="3" id="KW-1185">Reference proteome</keyword>
<gene>
    <name evidence="2" type="ORF">FC83_GL002955</name>
</gene>
<evidence type="ECO:0000256" key="1">
    <source>
        <dbReference type="SAM" id="SignalP"/>
    </source>
</evidence>
<dbReference type="Proteomes" id="UP000051236">
    <property type="component" value="Unassembled WGS sequence"/>
</dbReference>
<keyword evidence="1" id="KW-0732">Signal</keyword>
<evidence type="ECO:0000313" key="2">
    <source>
        <dbReference type="EMBL" id="KRM33386.1"/>
    </source>
</evidence>
<name>X0QT27_9LACO</name>
<dbReference type="EMBL" id="AZGA01000054">
    <property type="protein sequence ID" value="KRM33386.1"/>
    <property type="molecule type" value="Genomic_DNA"/>
</dbReference>
<comment type="caution">
    <text evidence="2">The sequence shown here is derived from an EMBL/GenBank/DDBJ whole genome shotgun (WGS) entry which is preliminary data.</text>
</comment>
<organism evidence="2 3">
    <name type="scientific">Agrilactobacillus composti DSM 18527 = JCM 14202</name>
    <dbReference type="NCBI Taxonomy" id="1423734"/>
    <lineage>
        <taxon>Bacteria</taxon>
        <taxon>Bacillati</taxon>
        <taxon>Bacillota</taxon>
        <taxon>Bacilli</taxon>
        <taxon>Lactobacillales</taxon>
        <taxon>Lactobacillaceae</taxon>
        <taxon>Agrilactobacillus</taxon>
    </lineage>
</organism>
<dbReference type="PATRIC" id="fig|1423734.3.peg.3004"/>
<sequence>MAVKKLICGVALLVGLVFSGAQQAQAADNVDDQIITVSSGYQPIPVYKDANTTQYSGKNLDTNINSWRVVRTAKSAYDLGNDQWVKSGDLRVVNAVTPDSNSPYYLIYSDNQALPIYASALFDKQIGTLDTGIDVWQITKTAFVDQSDALVGFDLGNNQWVKDGTFIEKYFWFYAGEPLYTSTGQPAGTIQQTLQYRVFGAKKIADQLYVNLGADNQWVLYASGSRFQKF</sequence>
<reference evidence="2 3" key="1">
    <citation type="journal article" date="2015" name="Genome Announc.">
        <title>Expanding the biotechnology potential of lactobacilli through comparative genomics of 213 strains and associated genera.</title>
        <authorList>
            <person name="Sun Z."/>
            <person name="Harris H.M."/>
            <person name="McCann A."/>
            <person name="Guo C."/>
            <person name="Argimon S."/>
            <person name="Zhang W."/>
            <person name="Yang X."/>
            <person name="Jeffery I.B."/>
            <person name="Cooney J.C."/>
            <person name="Kagawa T.F."/>
            <person name="Liu W."/>
            <person name="Song Y."/>
            <person name="Salvetti E."/>
            <person name="Wrobel A."/>
            <person name="Rasinkangas P."/>
            <person name="Parkhill J."/>
            <person name="Rea M.C."/>
            <person name="O'Sullivan O."/>
            <person name="Ritari J."/>
            <person name="Douillard F.P."/>
            <person name="Paul Ross R."/>
            <person name="Yang R."/>
            <person name="Briner A.E."/>
            <person name="Felis G.E."/>
            <person name="de Vos W.M."/>
            <person name="Barrangou R."/>
            <person name="Klaenhammer T.R."/>
            <person name="Caufield P.W."/>
            <person name="Cui Y."/>
            <person name="Zhang H."/>
            <person name="O'Toole P.W."/>
        </authorList>
    </citation>
    <scope>NUCLEOTIDE SEQUENCE [LARGE SCALE GENOMIC DNA]</scope>
    <source>
        <strain evidence="2 3">DSM 18527</strain>
    </source>
</reference>
<proteinExistence type="predicted"/>
<dbReference type="OrthoDB" id="2319609at2"/>
<protein>
    <recommendedName>
        <fullName evidence="4">Surface layer protein A domain-containing protein</fullName>
    </recommendedName>
</protein>